<organism evidence="3 4">
    <name type="scientific">Cichlidogyrus casuarinus</name>
    <dbReference type="NCBI Taxonomy" id="1844966"/>
    <lineage>
        <taxon>Eukaryota</taxon>
        <taxon>Metazoa</taxon>
        <taxon>Spiralia</taxon>
        <taxon>Lophotrochozoa</taxon>
        <taxon>Platyhelminthes</taxon>
        <taxon>Monogenea</taxon>
        <taxon>Monopisthocotylea</taxon>
        <taxon>Dactylogyridea</taxon>
        <taxon>Ancyrocephalidae</taxon>
        <taxon>Cichlidogyrus</taxon>
    </lineage>
</organism>
<dbReference type="InterPro" id="IPR050843">
    <property type="entry name" value="Glycosyl_Hydrlase_38"/>
</dbReference>
<evidence type="ECO:0000256" key="1">
    <source>
        <dbReference type="SAM" id="SignalP"/>
    </source>
</evidence>
<dbReference type="PANTHER" id="PTHR11607">
    <property type="entry name" value="ALPHA-MANNOSIDASE"/>
    <property type="match status" value="1"/>
</dbReference>
<protein>
    <recommendedName>
        <fullName evidence="2">Glycoside hydrolase family 38 N-terminal domain-containing protein</fullName>
    </recommendedName>
</protein>
<comment type="caution">
    <text evidence="3">The sequence shown here is derived from an EMBL/GenBank/DDBJ whole genome shotgun (WGS) entry which is preliminary data.</text>
</comment>
<feature type="domain" description="Glycoside hydrolase family 38 N-terminal" evidence="2">
    <location>
        <begin position="45"/>
        <end position="160"/>
    </location>
</feature>
<reference evidence="3 4" key="1">
    <citation type="submission" date="2024-11" db="EMBL/GenBank/DDBJ databases">
        <title>Adaptive evolution of stress response genes in parasites aligns with host niche diversity.</title>
        <authorList>
            <person name="Hahn C."/>
            <person name="Resl P."/>
        </authorList>
    </citation>
    <scope>NUCLEOTIDE SEQUENCE [LARGE SCALE GENOMIC DNA]</scope>
    <source>
        <strain evidence="3">EGGRZ-B1_66</strain>
        <tissue evidence="3">Body</tissue>
    </source>
</reference>
<keyword evidence="1" id="KW-0732">Signal</keyword>
<evidence type="ECO:0000313" key="4">
    <source>
        <dbReference type="Proteomes" id="UP001626550"/>
    </source>
</evidence>
<dbReference type="SUPFAM" id="SSF88713">
    <property type="entry name" value="Glycoside hydrolase/deacetylase"/>
    <property type="match status" value="1"/>
</dbReference>
<dbReference type="PANTHER" id="PTHR11607:SF3">
    <property type="entry name" value="LYSOSOMAL ALPHA-MANNOSIDASE"/>
    <property type="match status" value="1"/>
</dbReference>
<sequence length="170" mass="19276">MMKRLVPALLVLLLFAAISQAAKCGYDSCPDSESWIGQRADTKVIHLVAHTHDDVGWLKTVDQYYYGTKSYIQRASVRLIIDSVVSALASHPHRKFTYVEMEFFSKWWALQQNETRALVHRLVRDGQLHFVLAGVSMADEAAVNYDDSINQLTWGANYLKVTSTRSLILT</sequence>
<keyword evidence="4" id="KW-1185">Reference proteome</keyword>
<dbReference type="EMBL" id="JBJKFK010000227">
    <property type="protein sequence ID" value="KAL3318581.1"/>
    <property type="molecule type" value="Genomic_DNA"/>
</dbReference>
<dbReference type="InterPro" id="IPR011330">
    <property type="entry name" value="Glyco_hydro/deAcase_b/a-brl"/>
</dbReference>
<feature type="chain" id="PRO_5044747362" description="Glycoside hydrolase family 38 N-terminal domain-containing protein" evidence="1">
    <location>
        <begin position="22"/>
        <end position="170"/>
    </location>
</feature>
<dbReference type="InterPro" id="IPR027291">
    <property type="entry name" value="Glyco_hydro_38_N_sf"/>
</dbReference>
<dbReference type="Gene3D" id="3.20.110.10">
    <property type="entry name" value="Glycoside hydrolase 38, N terminal domain"/>
    <property type="match status" value="1"/>
</dbReference>
<feature type="signal peptide" evidence="1">
    <location>
        <begin position="1"/>
        <end position="21"/>
    </location>
</feature>
<gene>
    <name evidence="3" type="ORF">Ciccas_002755</name>
</gene>
<accession>A0ABD2QIL9</accession>
<dbReference type="Pfam" id="PF01074">
    <property type="entry name" value="Glyco_hydro_38N"/>
    <property type="match status" value="1"/>
</dbReference>
<proteinExistence type="predicted"/>
<dbReference type="InterPro" id="IPR000602">
    <property type="entry name" value="Glyco_hydro_38_N"/>
</dbReference>
<evidence type="ECO:0000259" key="2">
    <source>
        <dbReference type="Pfam" id="PF01074"/>
    </source>
</evidence>
<evidence type="ECO:0000313" key="3">
    <source>
        <dbReference type="EMBL" id="KAL3318581.1"/>
    </source>
</evidence>
<name>A0ABD2QIL9_9PLAT</name>
<dbReference type="AlphaFoldDB" id="A0ABD2QIL9"/>
<dbReference type="Proteomes" id="UP001626550">
    <property type="component" value="Unassembled WGS sequence"/>
</dbReference>